<keyword evidence="3" id="KW-1185">Reference proteome</keyword>
<name>A0A8J4WTN6_9TREM</name>
<evidence type="ECO:0000313" key="3">
    <source>
        <dbReference type="Proteomes" id="UP000748531"/>
    </source>
</evidence>
<feature type="region of interest" description="Disordered" evidence="1">
    <location>
        <begin position="319"/>
        <end position="342"/>
    </location>
</feature>
<proteinExistence type="predicted"/>
<dbReference type="SUPFAM" id="SSF52799">
    <property type="entry name" value="(Phosphotyrosine protein) phosphatases II"/>
    <property type="match status" value="1"/>
</dbReference>
<organism evidence="2 3">
    <name type="scientific">Paragonimus heterotremus</name>
    <dbReference type="NCBI Taxonomy" id="100268"/>
    <lineage>
        <taxon>Eukaryota</taxon>
        <taxon>Metazoa</taxon>
        <taxon>Spiralia</taxon>
        <taxon>Lophotrochozoa</taxon>
        <taxon>Platyhelminthes</taxon>
        <taxon>Trematoda</taxon>
        <taxon>Digenea</taxon>
        <taxon>Plagiorchiida</taxon>
        <taxon>Troglotremata</taxon>
        <taxon>Troglotrematidae</taxon>
        <taxon>Paragonimus</taxon>
    </lineage>
</organism>
<gene>
    <name evidence="2" type="ORF">PHET_02682</name>
</gene>
<protein>
    <recommendedName>
        <fullName evidence="4">Paladin</fullName>
    </recommendedName>
</protein>
<dbReference type="AlphaFoldDB" id="A0A8J4WTN6"/>
<dbReference type="Proteomes" id="UP000748531">
    <property type="component" value="Unassembled WGS sequence"/>
</dbReference>
<reference evidence="2" key="1">
    <citation type="submission" date="2019-05" db="EMBL/GenBank/DDBJ databases">
        <title>Annotation for the trematode Paragonimus heterotremus.</title>
        <authorList>
            <person name="Choi Y.-J."/>
        </authorList>
    </citation>
    <scope>NUCLEOTIDE SEQUENCE</scope>
    <source>
        <strain evidence="2">LC</strain>
    </source>
</reference>
<dbReference type="InterPro" id="IPR029021">
    <property type="entry name" value="Prot-tyrosine_phosphatase-like"/>
</dbReference>
<dbReference type="Pfam" id="PF14566">
    <property type="entry name" value="PTPlike_phytase"/>
    <property type="match status" value="2"/>
</dbReference>
<dbReference type="SMART" id="SM01301">
    <property type="entry name" value="PTPlike_phytase"/>
    <property type="match status" value="1"/>
</dbReference>
<evidence type="ECO:0000313" key="2">
    <source>
        <dbReference type="EMBL" id="KAF5403915.1"/>
    </source>
</evidence>
<sequence>MEEYQTLADEIPQITYARVAHNLPEHPMITGHYCFVRDTVSEQDHLKGCNNEIKTNVRRERSKINLPILGFSQASYRTLRKIVQKCATKMPNLKNVMFFLLCPAKLWLLLNVRSDPCIFSSVDDDWLPYTVRDYQNIQQPVTDPHQTGRDIDTIEVKVRNETIGNLKALQQQSFYFYDDITFFEGQPKMHLAYQPDYLLTSEEVYTNVALEENRARYLRLNFPHWRFPSESEVDELITVLKDMCNAILPKNSFVQAVETYDSVERLMGVLVSGRKIHDGSIQLGMTMAHLILRQLHALIVTIHPTTPLVGMFEKKPTKSKPVLQKQKESEEQAREGAEPSKETLEVIRYKKRSESQFLTPLHQRVKEGKFQFVRQVGRYLPFMVQIKEEVDRAIDDCDDVVNLREEILEALLELESVMFSFDMDKKTLAFELRERLLHQLERYYLLICFNAYLRDQLSLRFSLQFTEWMRRHPKLYQILIYLDISEWYTTADLLKHGKRVLVADNGSQIDELCTRRTTGLANFRQLVGWPIYGASQPDGPTVQRIHDHVTIAYWNVALHGVCSEDGALSADHARVPVSMPNMIWVCLRNEYVIGAGGETYKWRYKNNFTESIPLKGISGVELEEFEEKFIEGIKKLATPCKPFRYIMDTDSYEQGEPLATNELQSMKQMFKNVFDKPHFTSTDPVIDSQALNIPQAYLEYVNKHAEFHRIPLPKCGPPPPNIFDQILRLILNNTRGLLTSAITAQSVVDASAGMGRRHVKTKRNGGSIDGSIDHRLSTSKDAVVDRIASTNLIFFCENGCERTSLAMTIAGLVYCHVVGFAFGYRVMEEERISLRGAKYTKGEFEIIQSLVRRIPNGNQVKREVDYVLDKCFDSMSMMHFHIREGIYFTYTKSRDETDPVKKDALKRESLAYLEEYFFLILFNMYLHECQPTRWRCPFEVWMEQVTQRCNYMELLDNFGFTEFEKLDHLRCLRERWKSQSTTESLGLGIV</sequence>
<dbReference type="Gene3D" id="3.90.190.10">
    <property type="entry name" value="Protein tyrosine phosphatase superfamily"/>
    <property type="match status" value="2"/>
</dbReference>
<comment type="caution">
    <text evidence="2">The sequence shown here is derived from an EMBL/GenBank/DDBJ whole genome shotgun (WGS) entry which is preliminary data.</text>
</comment>
<dbReference type="OrthoDB" id="66369at2759"/>
<evidence type="ECO:0008006" key="4">
    <source>
        <dbReference type="Google" id="ProtNLM"/>
    </source>
</evidence>
<evidence type="ECO:0000256" key="1">
    <source>
        <dbReference type="SAM" id="MobiDB-lite"/>
    </source>
</evidence>
<feature type="compositionally biased region" description="Basic and acidic residues" evidence="1">
    <location>
        <begin position="325"/>
        <end position="342"/>
    </location>
</feature>
<accession>A0A8J4WTN6</accession>
<dbReference type="EMBL" id="LUCH01000977">
    <property type="protein sequence ID" value="KAF5403915.1"/>
    <property type="molecule type" value="Genomic_DNA"/>
</dbReference>